<name>A0ABV5G2X5_9MICC</name>
<dbReference type="EMBL" id="JBHMFI010000001">
    <property type="protein sequence ID" value="MFB9073281.1"/>
    <property type="molecule type" value="Genomic_DNA"/>
</dbReference>
<protein>
    <submittedName>
        <fullName evidence="1">Uncharacterized protein</fullName>
    </submittedName>
</protein>
<evidence type="ECO:0000313" key="2">
    <source>
        <dbReference type="Proteomes" id="UP001589575"/>
    </source>
</evidence>
<evidence type="ECO:0000313" key="1">
    <source>
        <dbReference type="EMBL" id="MFB9073281.1"/>
    </source>
</evidence>
<dbReference type="Proteomes" id="UP001589575">
    <property type="component" value="Unassembled WGS sequence"/>
</dbReference>
<sequence length="46" mass="5047">MLPSKTVCIRSTGSSPVRYPISTWTSEIYWRVTLGPMSRVPPPGPG</sequence>
<proteinExistence type="predicted"/>
<reference evidence="1 2" key="1">
    <citation type="submission" date="2024-09" db="EMBL/GenBank/DDBJ databases">
        <authorList>
            <person name="Sun Q."/>
            <person name="Mori K."/>
        </authorList>
    </citation>
    <scope>NUCLEOTIDE SEQUENCE [LARGE SCALE GENOMIC DNA]</scope>
    <source>
        <strain evidence="1 2">CCM 7609</strain>
    </source>
</reference>
<comment type="caution">
    <text evidence="1">The sequence shown here is derived from an EMBL/GenBank/DDBJ whole genome shotgun (WGS) entry which is preliminary data.</text>
</comment>
<keyword evidence="2" id="KW-1185">Reference proteome</keyword>
<gene>
    <name evidence="1" type="ORF">ACFFX0_19595</name>
</gene>
<accession>A0ABV5G2X5</accession>
<organism evidence="1 2">
    <name type="scientific">Citricoccus parietis</name>
    <dbReference type="NCBI Taxonomy" id="592307"/>
    <lineage>
        <taxon>Bacteria</taxon>
        <taxon>Bacillati</taxon>
        <taxon>Actinomycetota</taxon>
        <taxon>Actinomycetes</taxon>
        <taxon>Micrococcales</taxon>
        <taxon>Micrococcaceae</taxon>
        <taxon>Citricoccus</taxon>
    </lineage>
</organism>